<dbReference type="AlphaFoldDB" id="A0A498D780"/>
<proteinExistence type="predicted"/>
<dbReference type="PANTHER" id="PTHR44942:SF4">
    <property type="entry name" value="METHYLTRANSFERASE TYPE 11 DOMAIN-CONTAINING PROTEIN"/>
    <property type="match status" value="1"/>
</dbReference>
<feature type="domain" description="Methyltransferase" evidence="3">
    <location>
        <begin position="51"/>
        <end position="143"/>
    </location>
</feature>
<dbReference type="PANTHER" id="PTHR44942">
    <property type="entry name" value="METHYLTRANSF_11 DOMAIN-CONTAINING PROTEIN"/>
    <property type="match status" value="1"/>
</dbReference>
<dbReference type="Gene3D" id="3.40.50.150">
    <property type="entry name" value="Vaccinia Virus protein VP39"/>
    <property type="match status" value="1"/>
</dbReference>
<dbReference type="Proteomes" id="UP000270219">
    <property type="component" value="Unassembled WGS sequence"/>
</dbReference>
<dbReference type="InterPro" id="IPR029063">
    <property type="entry name" value="SAM-dependent_MTases_sf"/>
</dbReference>
<dbReference type="CDD" id="cd02440">
    <property type="entry name" value="AdoMet_MTases"/>
    <property type="match status" value="1"/>
</dbReference>
<evidence type="ECO:0000313" key="4">
    <source>
        <dbReference type="EMBL" id="RLL41363.1"/>
    </source>
</evidence>
<comment type="caution">
    <text evidence="4">The sequence shown here is derived from an EMBL/GenBank/DDBJ whole genome shotgun (WGS) entry which is preliminary data.</text>
</comment>
<dbReference type="GO" id="GO:0008168">
    <property type="term" value="F:methyltransferase activity"/>
    <property type="evidence" value="ECO:0007669"/>
    <property type="project" value="UniProtKB-KW"/>
</dbReference>
<dbReference type="GO" id="GO:0032259">
    <property type="term" value="P:methylation"/>
    <property type="evidence" value="ECO:0007669"/>
    <property type="project" value="UniProtKB-KW"/>
</dbReference>
<dbReference type="InterPro" id="IPR051052">
    <property type="entry name" value="Diverse_substrate_MTase"/>
</dbReference>
<protein>
    <submittedName>
        <fullName evidence="4">Class I SAM-dependent methyltransferase</fullName>
    </submittedName>
</protein>
<organism evidence="4 5">
    <name type="scientific">Oceanobacillus piezotolerans</name>
    <dbReference type="NCBI Taxonomy" id="2448030"/>
    <lineage>
        <taxon>Bacteria</taxon>
        <taxon>Bacillati</taxon>
        <taxon>Bacillota</taxon>
        <taxon>Bacilli</taxon>
        <taxon>Bacillales</taxon>
        <taxon>Bacillaceae</taxon>
        <taxon>Oceanobacillus</taxon>
    </lineage>
</organism>
<evidence type="ECO:0000256" key="2">
    <source>
        <dbReference type="ARBA" id="ARBA00022679"/>
    </source>
</evidence>
<evidence type="ECO:0000259" key="3">
    <source>
        <dbReference type="Pfam" id="PF13649"/>
    </source>
</evidence>
<dbReference type="OrthoDB" id="9760689at2"/>
<keyword evidence="5" id="KW-1185">Reference proteome</keyword>
<dbReference type="SUPFAM" id="SSF53335">
    <property type="entry name" value="S-adenosyl-L-methionine-dependent methyltransferases"/>
    <property type="match status" value="1"/>
</dbReference>
<keyword evidence="1 4" id="KW-0489">Methyltransferase</keyword>
<dbReference type="InterPro" id="IPR041698">
    <property type="entry name" value="Methyltransf_25"/>
</dbReference>
<reference evidence="4 5" key="1">
    <citation type="submission" date="2018-10" db="EMBL/GenBank/DDBJ databases">
        <title>Oceanobacillus sp. YLB-02 draft genome.</title>
        <authorList>
            <person name="Yu L."/>
        </authorList>
    </citation>
    <scope>NUCLEOTIDE SEQUENCE [LARGE SCALE GENOMIC DNA]</scope>
    <source>
        <strain evidence="4 5">YLB-02</strain>
    </source>
</reference>
<evidence type="ECO:0000313" key="5">
    <source>
        <dbReference type="Proteomes" id="UP000270219"/>
    </source>
</evidence>
<evidence type="ECO:0000256" key="1">
    <source>
        <dbReference type="ARBA" id="ARBA00022603"/>
    </source>
</evidence>
<gene>
    <name evidence="4" type="ORF">D8M04_17550</name>
</gene>
<accession>A0A498D780</accession>
<sequence>MRGGYFVKTKYSDELFKGTAWYYARYRPIYPATLVRYLIDKFNLDGKGQMLDLGCGTGQLALRFADWFESIVGIDTEPEMIQEAKRLVKELRTDNLEWFNGELNSYRKIFEGSFRLVTIAKAFHWMDREEVLETLYEMISNGGGVAIIDNYSPNKELLPWQKKLNEVVKQWYGKERRAGNTTYSHPKVSYQEIISNSKFDLDMHEIPTYEQNWTVESIIGNLYSTSYGSKRFLGDSVRMFEQHLKEELLNVNGDGVFKEQINISIKLAIKK</sequence>
<dbReference type="Pfam" id="PF13649">
    <property type="entry name" value="Methyltransf_25"/>
    <property type="match status" value="1"/>
</dbReference>
<dbReference type="EMBL" id="RCHR01000008">
    <property type="protein sequence ID" value="RLL41363.1"/>
    <property type="molecule type" value="Genomic_DNA"/>
</dbReference>
<name>A0A498D780_9BACI</name>
<keyword evidence="2 4" id="KW-0808">Transferase</keyword>